<dbReference type="Gene3D" id="3.10.50.40">
    <property type="match status" value="2"/>
</dbReference>
<dbReference type="PROSITE" id="PS50198">
    <property type="entry name" value="PPIC_PPIASE_2"/>
    <property type="match status" value="2"/>
</dbReference>
<dbReference type="GO" id="GO:0030288">
    <property type="term" value="C:outer membrane-bounded periplasmic space"/>
    <property type="evidence" value="ECO:0007669"/>
    <property type="project" value="InterPro"/>
</dbReference>
<dbReference type="InterPro" id="IPR015391">
    <property type="entry name" value="SurA_N"/>
</dbReference>
<dbReference type="GO" id="GO:0006457">
    <property type="term" value="P:protein folding"/>
    <property type="evidence" value="ECO:0007669"/>
    <property type="project" value="UniProtKB-UniRule"/>
</dbReference>
<reference evidence="9 10" key="1">
    <citation type="submission" date="2023-12" db="EMBL/GenBank/DDBJ databases">
        <title>Whole-genome sequencing of halo(alkali)philic microorganisms from hypersaline lakes.</title>
        <authorList>
            <person name="Sorokin D.Y."/>
            <person name="Merkel A.Y."/>
            <person name="Messina E."/>
            <person name="Yakimov M."/>
        </authorList>
    </citation>
    <scope>NUCLEOTIDE SEQUENCE [LARGE SCALE GENOMIC DNA]</scope>
    <source>
        <strain evidence="9 10">AB-CW1</strain>
    </source>
</reference>
<keyword evidence="2 7" id="KW-0677">Repeat</keyword>
<comment type="domain">
    <text evidence="7">The PPIase activity resides only in the second parvulin domain. The N-terminal region and the C-terminal tail are necessary and sufficient for the chaperone activity of SurA. The PPIase activity is dispensable for SurA to function as a chaperone. The N-terminal region and the C-terminal tail are also required for porin recognition.</text>
</comment>
<dbReference type="EC" id="5.2.1.8" evidence="7"/>
<dbReference type="PROSITE" id="PS01096">
    <property type="entry name" value="PPIC_PPIASE_1"/>
    <property type="match status" value="1"/>
</dbReference>
<dbReference type="InterPro" id="IPR000297">
    <property type="entry name" value="PPIase_PpiC"/>
</dbReference>
<evidence type="ECO:0000313" key="9">
    <source>
        <dbReference type="EMBL" id="MEA5445481.1"/>
    </source>
</evidence>
<dbReference type="InterPro" id="IPR050280">
    <property type="entry name" value="OMP_Chaperone_SurA"/>
</dbReference>
<dbReference type="GO" id="GO:0042277">
    <property type="term" value="F:peptide binding"/>
    <property type="evidence" value="ECO:0007669"/>
    <property type="project" value="InterPro"/>
</dbReference>
<dbReference type="PANTHER" id="PTHR47637:SF1">
    <property type="entry name" value="CHAPERONE SURA"/>
    <property type="match status" value="1"/>
</dbReference>
<dbReference type="GO" id="GO:0003755">
    <property type="term" value="F:peptidyl-prolyl cis-trans isomerase activity"/>
    <property type="evidence" value="ECO:0007669"/>
    <property type="project" value="UniProtKB-UniRule"/>
</dbReference>
<dbReference type="Pfam" id="PF09312">
    <property type="entry name" value="SurA_N"/>
    <property type="match status" value="1"/>
</dbReference>
<proteinExistence type="inferred from homology"/>
<keyword evidence="10" id="KW-1185">Reference proteome</keyword>
<keyword evidence="1 7" id="KW-0732">Signal</keyword>
<feature type="domain" description="PpiC" evidence="8">
    <location>
        <begin position="282"/>
        <end position="382"/>
    </location>
</feature>
<dbReference type="InterPro" id="IPR046357">
    <property type="entry name" value="PPIase_dom_sf"/>
</dbReference>
<evidence type="ECO:0000259" key="8">
    <source>
        <dbReference type="PROSITE" id="PS50198"/>
    </source>
</evidence>
<keyword evidence="3 7" id="KW-0574">Periplasm</keyword>
<evidence type="ECO:0000256" key="3">
    <source>
        <dbReference type="ARBA" id="ARBA00022764"/>
    </source>
</evidence>
<comment type="catalytic activity">
    <reaction evidence="7">
        <text>[protein]-peptidylproline (omega=180) = [protein]-peptidylproline (omega=0)</text>
        <dbReference type="Rhea" id="RHEA:16237"/>
        <dbReference type="Rhea" id="RHEA-COMP:10747"/>
        <dbReference type="Rhea" id="RHEA-COMP:10748"/>
        <dbReference type="ChEBI" id="CHEBI:83833"/>
        <dbReference type="ChEBI" id="CHEBI:83834"/>
        <dbReference type="EC" id="5.2.1.8"/>
    </reaction>
</comment>
<evidence type="ECO:0000256" key="7">
    <source>
        <dbReference type="HAMAP-Rule" id="MF_01183"/>
    </source>
</evidence>
<dbReference type="GO" id="GO:0051082">
    <property type="term" value="F:unfolded protein binding"/>
    <property type="evidence" value="ECO:0007669"/>
    <property type="project" value="UniProtKB-UniRule"/>
</dbReference>
<dbReference type="Gene3D" id="1.10.4030.10">
    <property type="entry name" value="Porin chaperone SurA, peptide-binding domain"/>
    <property type="match status" value="1"/>
</dbReference>
<dbReference type="PANTHER" id="PTHR47637">
    <property type="entry name" value="CHAPERONE SURA"/>
    <property type="match status" value="1"/>
</dbReference>
<comment type="function">
    <text evidence="7">Chaperone involved in the correct folding and assembly of outer membrane proteins. Recognizes specific patterns of aromatic residues and the orientation of their side chains, which are found more frequently in integral outer membrane proteins. May act in both early periplasmic and late outer membrane-associated steps of protein maturation.</text>
</comment>
<dbReference type="Pfam" id="PF00639">
    <property type="entry name" value="Rotamase"/>
    <property type="match status" value="2"/>
</dbReference>
<dbReference type="RefSeq" id="WP_346051107.1">
    <property type="nucleotide sequence ID" value="NZ_JAYGII010000010.1"/>
</dbReference>
<feature type="signal peptide" evidence="7">
    <location>
        <begin position="1"/>
        <end position="20"/>
    </location>
</feature>
<organism evidence="9 10">
    <name type="scientific">Natronospira elongata</name>
    <dbReference type="NCBI Taxonomy" id="3110268"/>
    <lineage>
        <taxon>Bacteria</taxon>
        <taxon>Pseudomonadati</taxon>
        <taxon>Pseudomonadota</taxon>
        <taxon>Gammaproteobacteria</taxon>
        <taxon>Natronospirales</taxon>
        <taxon>Natronospiraceae</taxon>
        <taxon>Natronospira</taxon>
    </lineage>
</organism>
<dbReference type="InterPro" id="IPR027304">
    <property type="entry name" value="Trigger_fact/SurA_dom_sf"/>
</dbReference>
<dbReference type="AlphaFoldDB" id="A0AAP6MMM2"/>
<evidence type="ECO:0000256" key="2">
    <source>
        <dbReference type="ARBA" id="ARBA00022737"/>
    </source>
</evidence>
<feature type="chain" id="PRO_5042652755" description="Chaperone SurA" evidence="7">
    <location>
        <begin position="21"/>
        <end position="429"/>
    </location>
</feature>
<keyword evidence="6 7" id="KW-0413">Isomerase</keyword>
<feature type="domain" description="PpiC" evidence="8">
    <location>
        <begin position="171"/>
        <end position="273"/>
    </location>
</feature>
<comment type="caution">
    <text evidence="9">The sequence shown here is derived from an EMBL/GenBank/DDBJ whole genome shotgun (WGS) entry which is preliminary data.</text>
</comment>
<sequence length="429" mass="48974" precursor="true">MRKITTILLGLLLASSISLASANEPLDRIVAVVNHEIILDSDLEERIEALRMRMDPGTQLPPRRVLREQVLEQLINERVQLQRADMAGLRVSDDEVNQALARFAQQQGTTLAELPQLMEGQGMSYASMREQMRQELLQQRVQEQMLYREVTVSEREIQEFLAEAEARGDLDAEYRVSHIMIGMDGSSDDPDVVREARERAENIYEQLQEGADFAELAIAHSESRTALDGGDLGWRPGPELPTAFAERVVDMGAGDVTRPFRTSSGFHILKLNEARRGDPVIVQEHHSRHILLQPSEILLPEQAHLKLVELRRRVVEEGESFADLAREYSQDPGSASLGGDLDWQTFGQFVPEFEEVIEELEPGEVSQPFESRFGHHLVQLIELRERDRTLDVRRNQAQQFIRARKAEERMDAWLQNLRDESYLEIRLGS</sequence>
<dbReference type="SUPFAM" id="SSF109998">
    <property type="entry name" value="Triger factor/SurA peptide-binding domain-like"/>
    <property type="match status" value="1"/>
</dbReference>
<dbReference type="SUPFAM" id="SSF54534">
    <property type="entry name" value="FKBP-like"/>
    <property type="match status" value="2"/>
</dbReference>
<dbReference type="HAMAP" id="MF_01183">
    <property type="entry name" value="Chaperone_SurA"/>
    <property type="match status" value="1"/>
</dbReference>
<dbReference type="EMBL" id="JAYGII010000010">
    <property type="protein sequence ID" value="MEA5445481.1"/>
    <property type="molecule type" value="Genomic_DNA"/>
</dbReference>
<gene>
    <name evidence="7" type="primary">surA</name>
    <name evidence="9" type="ORF">VCB98_06585</name>
</gene>
<protein>
    <recommendedName>
        <fullName evidence="7">Chaperone SurA</fullName>
    </recommendedName>
    <alternativeName>
        <fullName evidence="7">Peptidyl-prolyl cis-trans isomerase SurA</fullName>
        <shortName evidence="7">PPIase SurA</shortName>
        <ecNumber evidence="7">5.2.1.8</ecNumber>
    </alternativeName>
    <alternativeName>
        <fullName evidence="7">Rotamase SurA</fullName>
    </alternativeName>
</protein>
<evidence type="ECO:0000313" key="10">
    <source>
        <dbReference type="Proteomes" id="UP001302316"/>
    </source>
</evidence>
<accession>A0AAP6MMM2</accession>
<evidence type="ECO:0000256" key="4">
    <source>
        <dbReference type="ARBA" id="ARBA00023110"/>
    </source>
</evidence>
<dbReference type="InterPro" id="IPR023034">
    <property type="entry name" value="PPIase_SurA"/>
</dbReference>
<keyword evidence="5 7" id="KW-0143">Chaperone</keyword>
<evidence type="ECO:0000256" key="6">
    <source>
        <dbReference type="ARBA" id="ARBA00023235"/>
    </source>
</evidence>
<evidence type="ECO:0000256" key="5">
    <source>
        <dbReference type="ARBA" id="ARBA00023186"/>
    </source>
</evidence>
<comment type="subcellular location">
    <subcellularLocation>
        <location evidence="7">Periplasm</location>
    </subcellularLocation>
    <text evidence="7">Is capable of associating with the outer membrane.</text>
</comment>
<dbReference type="GO" id="GO:0050821">
    <property type="term" value="P:protein stabilization"/>
    <property type="evidence" value="ECO:0007669"/>
    <property type="project" value="InterPro"/>
</dbReference>
<dbReference type="Proteomes" id="UP001302316">
    <property type="component" value="Unassembled WGS sequence"/>
</dbReference>
<name>A0AAP6MMM2_9GAMM</name>
<keyword evidence="4 7" id="KW-0697">Rotamase</keyword>
<dbReference type="InterPro" id="IPR023058">
    <property type="entry name" value="PPIase_PpiC_CS"/>
</dbReference>
<dbReference type="GO" id="GO:0043165">
    <property type="term" value="P:Gram-negative-bacterium-type cell outer membrane assembly"/>
    <property type="evidence" value="ECO:0007669"/>
    <property type="project" value="InterPro"/>
</dbReference>
<evidence type="ECO:0000256" key="1">
    <source>
        <dbReference type="ARBA" id="ARBA00022729"/>
    </source>
</evidence>